<keyword evidence="4" id="KW-0560">Oxidoreductase</keyword>
<accession>A0ABX2C9A3</accession>
<dbReference type="PANTHER" id="PTHR30468:SF1">
    <property type="entry name" value="ALPHA-KETOGLUTARATE-DEPENDENT SULFONATE DIOXYGENASE"/>
    <property type="match status" value="1"/>
</dbReference>
<organism evidence="7 8">
    <name type="scientific">Bradyrhizobium aeschynomenes</name>
    <dbReference type="NCBI Taxonomy" id="2734909"/>
    <lineage>
        <taxon>Bacteria</taxon>
        <taxon>Pseudomonadati</taxon>
        <taxon>Pseudomonadota</taxon>
        <taxon>Alphaproteobacteria</taxon>
        <taxon>Hyphomicrobiales</taxon>
        <taxon>Nitrobacteraceae</taxon>
        <taxon>Bradyrhizobium</taxon>
    </lineage>
</organism>
<keyword evidence="3 7" id="KW-0223">Dioxygenase</keyword>
<evidence type="ECO:0000256" key="2">
    <source>
        <dbReference type="ARBA" id="ARBA00022723"/>
    </source>
</evidence>
<dbReference type="InterPro" id="IPR051323">
    <property type="entry name" value="AtsK-like"/>
</dbReference>
<dbReference type="SUPFAM" id="SSF51197">
    <property type="entry name" value="Clavaminate synthase-like"/>
    <property type="match status" value="1"/>
</dbReference>
<feature type="domain" description="TauD/TfdA-like" evidence="6">
    <location>
        <begin position="20"/>
        <end position="82"/>
    </location>
</feature>
<evidence type="ECO:0000313" key="8">
    <source>
        <dbReference type="Proteomes" id="UP000886476"/>
    </source>
</evidence>
<evidence type="ECO:0000256" key="5">
    <source>
        <dbReference type="ARBA" id="ARBA00023004"/>
    </source>
</evidence>
<reference evidence="7" key="1">
    <citation type="submission" date="2020-05" db="EMBL/GenBank/DDBJ databases">
        <title>Nod-independent and nitrogen-fixing Bradyrhizobium aeschynomene sp. nov. isolated from nodules of Aeschynomene indica.</title>
        <authorList>
            <person name="Zhang Z."/>
        </authorList>
    </citation>
    <scope>NUCLEOTIDE SEQUENCE</scope>
    <source>
        <strain evidence="7">83012</strain>
    </source>
</reference>
<dbReference type="EMBL" id="JABFDN010000001">
    <property type="protein sequence ID" value="NPU63819.1"/>
    <property type="molecule type" value="Genomic_DNA"/>
</dbReference>
<dbReference type="InterPro" id="IPR042098">
    <property type="entry name" value="TauD-like_sf"/>
</dbReference>
<dbReference type="GO" id="GO:0051213">
    <property type="term" value="F:dioxygenase activity"/>
    <property type="evidence" value="ECO:0007669"/>
    <property type="project" value="UniProtKB-KW"/>
</dbReference>
<evidence type="ECO:0000259" key="6">
    <source>
        <dbReference type="Pfam" id="PF02668"/>
    </source>
</evidence>
<dbReference type="InterPro" id="IPR003819">
    <property type="entry name" value="TauD/TfdA-like"/>
</dbReference>
<proteinExistence type="inferred from homology"/>
<feature type="domain" description="TauD/TfdA-like" evidence="6">
    <location>
        <begin position="94"/>
        <end position="218"/>
    </location>
</feature>
<evidence type="ECO:0000256" key="3">
    <source>
        <dbReference type="ARBA" id="ARBA00022964"/>
    </source>
</evidence>
<comment type="similarity">
    <text evidence="1">Belongs to the TfdA dioxygenase family.</text>
</comment>
<dbReference type="PANTHER" id="PTHR30468">
    <property type="entry name" value="ALPHA-KETOGLUTARATE-DEPENDENT SULFONATE DIOXYGENASE"/>
    <property type="match status" value="1"/>
</dbReference>
<gene>
    <name evidence="7" type="ORF">HL667_02290</name>
</gene>
<sequence length="230" mass="25543">MSLRSNVARSAESSLVQVLPTGKALGAEVCNVDLRSFDDWAFASFMRALLKHQVLLVRGQRLGERDISAFSRRFGHADLIYTSPGTTFGDRLSFCSLYAAYDALSPALRSRVAHLKIRHLTTDTADDGRRTTIAGPVHPLVGIHADTGRSMLALGQRRRSSVVGLDGYESDALLDDLWQLAERPEVSWTHSCEPGDLVVWDTRCTIHRHEARDMPRLLHSPPLWNAMPTA</sequence>
<evidence type="ECO:0000313" key="7">
    <source>
        <dbReference type="EMBL" id="NPU63819.1"/>
    </source>
</evidence>
<dbReference type="Pfam" id="PF02668">
    <property type="entry name" value="TauD"/>
    <property type="match status" value="2"/>
</dbReference>
<protein>
    <submittedName>
        <fullName evidence="7">TauD/TfdA family dioxygenase</fullName>
    </submittedName>
</protein>
<dbReference type="Gene3D" id="3.60.130.10">
    <property type="entry name" value="Clavaminate synthase-like"/>
    <property type="match status" value="2"/>
</dbReference>
<keyword evidence="5" id="KW-0408">Iron</keyword>
<dbReference type="RefSeq" id="WP_172108597.1">
    <property type="nucleotide sequence ID" value="NZ_JABFDN010000001.1"/>
</dbReference>
<evidence type="ECO:0000256" key="1">
    <source>
        <dbReference type="ARBA" id="ARBA00005896"/>
    </source>
</evidence>
<name>A0ABX2C9A3_9BRAD</name>
<dbReference type="Proteomes" id="UP000886476">
    <property type="component" value="Unassembled WGS sequence"/>
</dbReference>
<comment type="caution">
    <text evidence="7">The sequence shown here is derived from an EMBL/GenBank/DDBJ whole genome shotgun (WGS) entry which is preliminary data.</text>
</comment>
<keyword evidence="8" id="KW-1185">Reference proteome</keyword>
<evidence type="ECO:0000256" key="4">
    <source>
        <dbReference type="ARBA" id="ARBA00023002"/>
    </source>
</evidence>
<keyword evidence="2" id="KW-0479">Metal-binding</keyword>